<dbReference type="AlphaFoldDB" id="A0A9P7AK15"/>
<gene>
    <name evidence="1" type="ORF">BJ212DRAFT_950635</name>
</gene>
<dbReference type="Gene3D" id="3.40.630.30">
    <property type="match status" value="1"/>
</dbReference>
<dbReference type="SUPFAM" id="SSF55729">
    <property type="entry name" value="Acyl-CoA N-acyltransferases (Nat)"/>
    <property type="match status" value="1"/>
</dbReference>
<evidence type="ECO:0008006" key="3">
    <source>
        <dbReference type="Google" id="ProtNLM"/>
    </source>
</evidence>
<evidence type="ECO:0000313" key="2">
    <source>
        <dbReference type="Proteomes" id="UP000807769"/>
    </source>
</evidence>
<evidence type="ECO:0000313" key="1">
    <source>
        <dbReference type="EMBL" id="KAG1791121.1"/>
    </source>
</evidence>
<dbReference type="OrthoDB" id="630895at2759"/>
<dbReference type="GeneID" id="64638443"/>
<sequence length="75" mass="8313">MTAAVGLLMTAWGIPRMGVRHVVVHTFAGNIGSNRVFEKNGFVNRGPSNNGIIVRGEKKVLTLLDWKYDLDENET</sequence>
<reference evidence="1" key="1">
    <citation type="journal article" date="2020" name="New Phytol.">
        <title>Comparative genomics reveals dynamic genome evolution in host specialist ectomycorrhizal fungi.</title>
        <authorList>
            <person name="Lofgren L.A."/>
            <person name="Nguyen N.H."/>
            <person name="Vilgalys R."/>
            <person name="Ruytinx J."/>
            <person name="Liao H.L."/>
            <person name="Branco S."/>
            <person name="Kuo A."/>
            <person name="LaButti K."/>
            <person name="Lipzen A."/>
            <person name="Andreopoulos W."/>
            <person name="Pangilinan J."/>
            <person name="Riley R."/>
            <person name="Hundley H."/>
            <person name="Na H."/>
            <person name="Barry K."/>
            <person name="Grigoriev I.V."/>
            <person name="Stajich J.E."/>
            <person name="Kennedy P.G."/>
        </authorList>
    </citation>
    <scope>NUCLEOTIDE SEQUENCE</scope>
    <source>
        <strain evidence="1">MN1</strain>
    </source>
</reference>
<dbReference type="EMBL" id="JABBWG010000634">
    <property type="protein sequence ID" value="KAG1791121.1"/>
    <property type="molecule type" value="Genomic_DNA"/>
</dbReference>
<keyword evidence="2" id="KW-1185">Reference proteome</keyword>
<dbReference type="RefSeq" id="XP_041184772.1">
    <property type="nucleotide sequence ID" value="XM_041344427.1"/>
</dbReference>
<dbReference type="InterPro" id="IPR016181">
    <property type="entry name" value="Acyl_CoA_acyltransferase"/>
</dbReference>
<comment type="caution">
    <text evidence="1">The sequence shown here is derived from an EMBL/GenBank/DDBJ whole genome shotgun (WGS) entry which is preliminary data.</text>
</comment>
<organism evidence="1 2">
    <name type="scientific">Suillus subaureus</name>
    <dbReference type="NCBI Taxonomy" id="48587"/>
    <lineage>
        <taxon>Eukaryota</taxon>
        <taxon>Fungi</taxon>
        <taxon>Dikarya</taxon>
        <taxon>Basidiomycota</taxon>
        <taxon>Agaricomycotina</taxon>
        <taxon>Agaricomycetes</taxon>
        <taxon>Agaricomycetidae</taxon>
        <taxon>Boletales</taxon>
        <taxon>Suillineae</taxon>
        <taxon>Suillaceae</taxon>
        <taxon>Suillus</taxon>
    </lineage>
</organism>
<protein>
    <recommendedName>
        <fullName evidence="3">N-acetyltransferase domain-containing protein</fullName>
    </recommendedName>
</protein>
<dbReference type="Proteomes" id="UP000807769">
    <property type="component" value="Unassembled WGS sequence"/>
</dbReference>
<name>A0A9P7AK15_9AGAM</name>
<accession>A0A9P7AK15</accession>
<proteinExistence type="predicted"/>